<evidence type="ECO:0000256" key="2">
    <source>
        <dbReference type="ARBA" id="ARBA00023239"/>
    </source>
</evidence>
<dbReference type="GeneID" id="92814146"/>
<comment type="caution">
    <text evidence="3">Lacks conserved residue(s) required for the propagation of feature annotation.</text>
</comment>
<dbReference type="HAMAP" id="MF_02225">
    <property type="entry name" value="CoaBC"/>
    <property type="match status" value="1"/>
</dbReference>
<evidence type="ECO:0000259" key="5">
    <source>
        <dbReference type="Pfam" id="PF02441"/>
    </source>
</evidence>
<dbReference type="InterPro" id="IPR003382">
    <property type="entry name" value="Flavoprotein"/>
</dbReference>
<keyword evidence="9" id="KW-1185">Reference proteome</keyword>
<keyword evidence="2 3" id="KW-0456">Lyase</keyword>
<dbReference type="Proteomes" id="UP001288320">
    <property type="component" value="Unassembled WGS sequence"/>
</dbReference>
<dbReference type="GO" id="GO:0004633">
    <property type="term" value="F:phosphopantothenoylcysteine decarboxylase activity"/>
    <property type="evidence" value="ECO:0007669"/>
    <property type="project" value="UniProtKB-UniRule"/>
</dbReference>
<accession>A0AAW9HA98</accession>
<dbReference type="GO" id="GO:0046872">
    <property type="term" value="F:metal ion binding"/>
    <property type="evidence" value="ECO:0007669"/>
    <property type="project" value="UniProtKB-KW"/>
</dbReference>
<dbReference type="PANTHER" id="PTHR14359:SF6">
    <property type="entry name" value="PHOSPHOPANTOTHENOYLCYSTEINE DECARBOXYLASE"/>
    <property type="match status" value="1"/>
</dbReference>
<feature type="binding site" evidence="3">
    <location>
        <position position="363"/>
    </location>
    <ligand>
        <name>CTP</name>
        <dbReference type="ChEBI" id="CHEBI:37563"/>
    </ligand>
</feature>
<dbReference type="Gene3D" id="3.40.50.10300">
    <property type="entry name" value="CoaB-like"/>
    <property type="match status" value="1"/>
</dbReference>
<gene>
    <name evidence="3 7" type="primary">coaBC</name>
    <name evidence="7" type="ORF">R6G74_01755</name>
    <name evidence="8" type="ORF">R6P33_00105</name>
</gene>
<dbReference type="EMBL" id="JAWNFY010000001">
    <property type="protein sequence ID" value="MDY5145425.1"/>
    <property type="molecule type" value="Genomic_DNA"/>
</dbReference>
<sequence length="427" mass="44774">MAAGRKVEHTPRVVIGVTGGIAAYKAAYLVRLFVKAGADVHVIPTPAALEMVGATTWEALTHHPVLVRTSEHADEVAHVRLGKEADLIVIAPATANTIAKARAGIADNLLLNTLLVAQCPVVMAPAMHTQMWEHPATQENIAVLQARGLHIIPPATGQLTGADSGPGRLPEPEEIFAHARAILTGENPETRATQDSAEHASLRGRHILVTAGGTHEALDPVRFIGNRSSGRFGLEIARALLERGAQVTVLAAHVSRDITALAPGAEIVPVSSARDLHEAVLARVKDVDGVVMSAAVADFRPAETAASKQKKDGSGTRVVELVENPDILADISHKRRRAGQLIVGFAAETGDAGGTVLDYGREKARRKGADLLVINRVGEKAGFGEVPTEITVVTPAGEIIASGAGTKAQMAVIIAGLIADHFTTERV</sequence>
<feature type="binding site" evidence="3">
    <location>
        <begin position="325"/>
        <end position="328"/>
    </location>
    <ligand>
        <name>CTP</name>
        <dbReference type="ChEBI" id="CHEBI:37563"/>
    </ligand>
</feature>
<evidence type="ECO:0000259" key="6">
    <source>
        <dbReference type="Pfam" id="PF04127"/>
    </source>
</evidence>
<feature type="domain" description="DNA/pantothenate metabolism flavoprotein C-terminal" evidence="6">
    <location>
        <begin position="202"/>
        <end position="419"/>
    </location>
</feature>
<keyword evidence="3" id="KW-0479">Metal-binding</keyword>
<comment type="similarity">
    <text evidence="3 4">In the C-terminal section; belongs to the PPC synthetase family.</text>
</comment>
<comment type="catalytic activity">
    <reaction evidence="3 4">
        <text>N-[(R)-4-phosphopantothenoyl]-L-cysteine + H(+) = (R)-4'-phosphopantetheine + CO2</text>
        <dbReference type="Rhea" id="RHEA:16793"/>
        <dbReference type="ChEBI" id="CHEBI:15378"/>
        <dbReference type="ChEBI" id="CHEBI:16526"/>
        <dbReference type="ChEBI" id="CHEBI:59458"/>
        <dbReference type="ChEBI" id="CHEBI:61723"/>
        <dbReference type="EC" id="4.1.1.36"/>
    </reaction>
</comment>
<dbReference type="GO" id="GO:0004632">
    <property type="term" value="F:phosphopantothenate--cysteine ligase activity"/>
    <property type="evidence" value="ECO:0007669"/>
    <property type="project" value="UniProtKB-UniRule"/>
</dbReference>
<dbReference type="InterPro" id="IPR007085">
    <property type="entry name" value="DNA/pantothenate-metab_flavo_C"/>
</dbReference>
<feature type="binding site" evidence="3">
    <location>
        <position position="367"/>
    </location>
    <ligand>
        <name>CTP</name>
        <dbReference type="ChEBI" id="CHEBI:37563"/>
    </ligand>
</feature>
<dbReference type="SUPFAM" id="SSF52507">
    <property type="entry name" value="Homo-oligomeric flavin-containing Cys decarboxylases, HFCD"/>
    <property type="match status" value="1"/>
</dbReference>
<protein>
    <recommendedName>
        <fullName evidence="3">Coenzyme A biosynthesis bifunctional protein CoaBC</fullName>
    </recommendedName>
    <alternativeName>
        <fullName evidence="3">DNA/pantothenate metabolism flavoprotein</fullName>
    </alternativeName>
    <alternativeName>
        <fullName evidence="3">Phosphopantothenoylcysteine synthetase/decarboxylase</fullName>
        <shortName evidence="3">PPCS-PPCDC</shortName>
    </alternativeName>
    <domain>
        <recommendedName>
            <fullName evidence="3">Phosphopantothenoylcysteine decarboxylase</fullName>
            <shortName evidence="3">PPC decarboxylase</shortName>
            <shortName evidence="3">PPC-DC</shortName>
            <ecNumber evidence="3">4.1.1.36</ecNumber>
        </recommendedName>
        <alternativeName>
            <fullName evidence="3">CoaC</fullName>
        </alternativeName>
    </domain>
    <domain>
        <recommendedName>
            <fullName evidence="3">Phosphopantothenate--cysteine ligase</fullName>
            <ecNumber evidence="3">6.3.2.5</ecNumber>
        </recommendedName>
        <alternativeName>
            <fullName evidence="3">CoaB</fullName>
        </alternativeName>
        <alternativeName>
            <fullName evidence="3">Phosphopantothenoylcysteine synthetase</fullName>
            <shortName evidence="3">PPC synthetase</shortName>
            <shortName evidence="3">PPC-S</shortName>
        </alternativeName>
    </domain>
</protein>
<feature type="region of interest" description="Phosphopantothenoylcysteine decarboxylase" evidence="3">
    <location>
        <begin position="1"/>
        <end position="206"/>
    </location>
</feature>
<comment type="cofactor">
    <cofactor evidence="3">
        <name>Mg(2+)</name>
        <dbReference type="ChEBI" id="CHEBI:18420"/>
    </cofactor>
</comment>
<keyword evidence="3" id="KW-0511">Multifunctional enzyme</keyword>
<dbReference type="Pfam" id="PF04127">
    <property type="entry name" value="DFP"/>
    <property type="match status" value="1"/>
</dbReference>
<dbReference type="GO" id="GO:0015937">
    <property type="term" value="P:coenzyme A biosynthetic process"/>
    <property type="evidence" value="ECO:0007669"/>
    <property type="project" value="UniProtKB-UniRule"/>
</dbReference>
<dbReference type="GO" id="GO:0015941">
    <property type="term" value="P:pantothenate catabolic process"/>
    <property type="evidence" value="ECO:0007669"/>
    <property type="project" value="InterPro"/>
</dbReference>
<evidence type="ECO:0000313" key="7">
    <source>
        <dbReference type="EMBL" id="MDY5140042.1"/>
    </source>
</evidence>
<evidence type="ECO:0000313" key="8">
    <source>
        <dbReference type="EMBL" id="MDY5145425.1"/>
    </source>
</evidence>
<comment type="caution">
    <text evidence="7">The sequence shown here is derived from an EMBL/GenBank/DDBJ whole genome shotgun (WGS) entry which is preliminary data.</text>
</comment>
<comment type="catalytic activity">
    <reaction evidence="3 4">
        <text>(R)-4'-phosphopantothenate + L-cysteine + CTP = N-[(R)-4-phosphopantothenoyl]-L-cysteine + CMP + diphosphate + H(+)</text>
        <dbReference type="Rhea" id="RHEA:19397"/>
        <dbReference type="ChEBI" id="CHEBI:10986"/>
        <dbReference type="ChEBI" id="CHEBI:15378"/>
        <dbReference type="ChEBI" id="CHEBI:33019"/>
        <dbReference type="ChEBI" id="CHEBI:35235"/>
        <dbReference type="ChEBI" id="CHEBI:37563"/>
        <dbReference type="ChEBI" id="CHEBI:59458"/>
        <dbReference type="ChEBI" id="CHEBI:60377"/>
        <dbReference type="EC" id="6.3.2.5"/>
    </reaction>
</comment>
<dbReference type="EC" id="4.1.1.36" evidence="3"/>
<evidence type="ECO:0000256" key="3">
    <source>
        <dbReference type="HAMAP-Rule" id="MF_02225"/>
    </source>
</evidence>
<keyword evidence="3 4" id="KW-0288">FMN</keyword>
<dbReference type="AlphaFoldDB" id="A0AAW9HA98"/>
<dbReference type="Gene3D" id="3.40.50.1950">
    <property type="entry name" value="Flavin prenyltransferase-like"/>
    <property type="match status" value="1"/>
</dbReference>
<dbReference type="PANTHER" id="PTHR14359">
    <property type="entry name" value="HOMO-OLIGOMERIC FLAVIN CONTAINING CYS DECARBOXYLASE FAMILY"/>
    <property type="match status" value="1"/>
</dbReference>
<dbReference type="NCBIfam" id="TIGR00521">
    <property type="entry name" value="coaBC_dfp"/>
    <property type="match status" value="1"/>
</dbReference>
<name>A0AAW9HA98_9ACTO</name>
<evidence type="ECO:0000313" key="10">
    <source>
        <dbReference type="Proteomes" id="UP001288320"/>
    </source>
</evidence>
<evidence type="ECO:0000256" key="1">
    <source>
        <dbReference type="ARBA" id="ARBA00022793"/>
    </source>
</evidence>
<comment type="cofactor">
    <cofactor evidence="3">
        <name>FMN</name>
        <dbReference type="ChEBI" id="CHEBI:58210"/>
    </cofactor>
    <text evidence="3">Binds 1 FMN per subunit.</text>
</comment>
<comment type="pathway">
    <text evidence="3 4">Cofactor biosynthesis; coenzyme A biosynthesis; CoA from (R)-pantothenate: step 2/5.</text>
</comment>
<dbReference type="EC" id="6.3.2.5" evidence="3"/>
<keyword evidence="3 4" id="KW-0436">Ligase</keyword>
<feature type="binding site" evidence="3">
    <location>
        <position position="308"/>
    </location>
    <ligand>
        <name>CTP</name>
        <dbReference type="ChEBI" id="CHEBI:37563"/>
    </ligand>
</feature>
<dbReference type="InterPro" id="IPR005252">
    <property type="entry name" value="CoaBC"/>
</dbReference>
<dbReference type="InterPro" id="IPR035929">
    <property type="entry name" value="CoaB-like_sf"/>
</dbReference>
<organism evidence="7 10">
    <name type="scientific">Actinotignum timonense</name>
    <dbReference type="NCBI Taxonomy" id="1870995"/>
    <lineage>
        <taxon>Bacteria</taxon>
        <taxon>Bacillati</taxon>
        <taxon>Actinomycetota</taxon>
        <taxon>Actinomycetes</taxon>
        <taxon>Actinomycetales</taxon>
        <taxon>Actinomycetaceae</taxon>
        <taxon>Actinotignum</taxon>
    </lineage>
</organism>
<dbReference type="GO" id="GO:0010181">
    <property type="term" value="F:FMN binding"/>
    <property type="evidence" value="ECO:0007669"/>
    <property type="project" value="UniProtKB-UniRule"/>
</dbReference>
<comment type="similarity">
    <text evidence="3 4">In the N-terminal section; belongs to the HFCD (homo-oligomeric flavin containing Cys decarboxylase) superfamily.</text>
</comment>
<comment type="pathway">
    <text evidence="3 4">Cofactor biosynthesis; coenzyme A biosynthesis; CoA from (R)-pantothenate: step 3/5.</text>
</comment>
<feature type="domain" description="Flavoprotein" evidence="5">
    <location>
        <begin position="12"/>
        <end position="178"/>
    </location>
</feature>
<keyword evidence="3" id="KW-0460">Magnesium</keyword>
<feature type="binding site" evidence="3">
    <location>
        <position position="345"/>
    </location>
    <ligand>
        <name>CTP</name>
        <dbReference type="ChEBI" id="CHEBI:37563"/>
    </ligand>
</feature>
<evidence type="ECO:0000256" key="4">
    <source>
        <dbReference type="RuleBase" id="RU364078"/>
    </source>
</evidence>
<dbReference type="InterPro" id="IPR036551">
    <property type="entry name" value="Flavin_trans-like"/>
</dbReference>
<comment type="function">
    <text evidence="3">Catalyzes two sequential steps in the biosynthesis of coenzyme A. In the first step cysteine is conjugated to 4'-phosphopantothenate to form 4-phosphopantothenoylcysteine. In the second step the latter compound is decarboxylated to form 4'-phosphopantotheine.</text>
</comment>
<dbReference type="Pfam" id="PF02441">
    <property type="entry name" value="Flavoprotein"/>
    <property type="match status" value="1"/>
</dbReference>
<dbReference type="GO" id="GO:0071513">
    <property type="term" value="C:phosphopantothenoylcysteine decarboxylase complex"/>
    <property type="evidence" value="ECO:0007669"/>
    <property type="project" value="TreeGrafter"/>
</dbReference>
<keyword evidence="1 3" id="KW-0210">Decarboxylase</keyword>
<dbReference type="EMBL" id="JAWNFV010000002">
    <property type="protein sequence ID" value="MDY5140042.1"/>
    <property type="molecule type" value="Genomic_DNA"/>
</dbReference>
<dbReference type="SUPFAM" id="SSF102645">
    <property type="entry name" value="CoaB-like"/>
    <property type="match status" value="1"/>
</dbReference>
<feature type="binding site" evidence="3">
    <location>
        <position position="298"/>
    </location>
    <ligand>
        <name>CTP</name>
        <dbReference type="ChEBI" id="CHEBI:37563"/>
    </ligand>
</feature>
<evidence type="ECO:0000313" key="9">
    <source>
        <dbReference type="Proteomes" id="UP001284901"/>
    </source>
</evidence>
<proteinExistence type="inferred from homology"/>
<reference evidence="7 9" key="1">
    <citation type="submission" date="2023-10" db="EMBL/GenBank/DDBJ databases">
        <title>Whole Genome based description of the genera Actinobaculum and Actinotignum reveals a complex phylogenetic relationship within the species included in the genus Actinotignum.</title>
        <authorList>
            <person name="Jensen C.S."/>
            <person name="Dargis R."/>
            <person name="Kemp M."/>
            <person name="Christensen J.J."/>
        </authorList>
    </citation>
    <scope>NUCLEOTIDE SEQUENCE</scope>
    <source>
        <strain evidence="8 9">SLA_B089</strain>
        <strain evidence="7">SLA_B245</strain>
    </source>
</reference>
<dbReference type="RefSeq" id="WP_101594815.1">
    <property type="nucleotide sequence ID" value="NZ_CAUPFC010000002.1"/>
</dbReference>
<dbReference type="Proteomes" id="UP001284901">
    <property type="component" value="Unassembled WGS sequence"/>
</dbReference>
<feature type="region of interest" description="Phosphopantothenate--cysteine ligase" evidence="3">
    <location>
        <begin position="207"/>
        <end position="427"/>
    </location>
</feature>
<comment type="function">
    <text evidence="4">Catalyzes two steps in the biosynthesis of coenzyme A. In the first step cysteine is conjugated to 4'-phosphopantothenate to form 4-phosphopantothenoylcysteine, in the latter compound is decarboxylated to form 4'-phosphopantotheine.</text>
</comment>
<keyword evidence="3 4" id="KW-0285">Flavoprotein</keyword>